<organism evidence="1 2">
    <name type="scientific">Brachyspira aalborgi</name>
    <dbReference type="NCBI Taxonomy" id="29522"/>
    <lineage>
        <taxon>Bacteria</taxon>
        <taxon>Pseudomonadati</taxon>
        <taxon>Spirochaetota</taxon>
        <taxon>Spirochaetia</taxon>
        <taxon>Brachyspirales</taxon>
        <taxon>Brachyspiraceae</taxon>
        <taxon>Brachyspira</taxon>
    </lineage>
</organism>
<name>A0A5C8EB86_9SPIR</name>
<dbReference type="Proteomes" id="UP000324707">
    <property type="component" value="Unassembled WGS sequence"/>
</dbReference>
<gene>
    <name evidence="1" type="ORF">EPJ69_00400</name>
</gene>
<comment type="caution">
    <text evidence="1">The sequence shown here is derived from an EMBL/GenBank/DDBJ whole genome shotgun (WGS) entry which is preliminary data.</text>
</comment>
<evidence type="ECO:0000313" key="1">
    <source>
        <dbReference type="EMBL" id="TXJ35036.1"/>
    </source>
</evidence>
<sequence length="139" mass="16111">MKDKLEELLKELLKVVKVKAGESAEEVLKIIKEHLSDVISLENIKEAWNLEEIKTDELSLEKCISLVKKEFNQKLHSSACILNKKDIDSKYKFEIHICFLDKNNEPMLNGNAKHWIIYTNALDKDLLNQFAGKDMILLQ</sequence>
<accession>A0A5C8EB86</accession>
<dbReference type="EMBL" id="SAXX01000001">
    <property type="protein sequence ID" value="TXJ35036.1"/>
    <property type="molecule type" value="Genomic_DNA"/>
</dbReference>
<evidence type="ECO:0000313" key="2">
    <source>
        <dbReference type="Proteomes" id="UP000324707"/>
    </source>
</evidence>
<dbReference type="AlphaFoldDB" id="A0A5C8EB86"/>
<reference evidence="1 2" key="1">
    <citation type="journal article" date="1992" name="Lakartidningen">
        <title>[Penicillin V and not amoxicillin is the first choice preparation in acute otitis].</title>
        <authorList>
            <person name="Kamme C."/>
            <person name="Lundgren K."/>
            <person name="Prellner K."/>
        </authorList>
    </citation>
    <scope>NUCLEOTIDE SEQUENCE [LARGE SCALE GENOMIC DNA]</scope>
    <source>
        <strain evidence="1 2">PC5538III-lc</strain>
    </source>
</reference>
<proteinExistence type="predicted"/>
<dbReference type="RefSeq" id="WP_147735421.1">
    <property type="nucleotide sequence ID" value="NZ_SAXX01000001.1"/>
</dbReference>
<protein>
    <submittedName>
        <fullName evidence="1">Uncharacterized protein</fullName>
    </submittedName>
</protein>